<dbReference type="SUPFAM" id="SSF51206">
    <property type="entry name" value="cAMP-binding domain-like"/>
    <property type="match status" value="1"/>
</dbReference>
<dbReference type="InterPro" id="IPR014710">
    <property type="entry name" value="RmlC-like_jellyroll"/>
</dbReference>
<dbReference type="PROSITE" id="PS50042">
    <property type="entry name" value="CNMP_BINDING_3"/>
    <property type="match status" value="1"/>
</dbReference>
<evidence type="ECO:0000256" key="3">
    <source>
        <dbReference type="ARBA" id="ARBA00023163"/>
    </source>
</evidence>
<dbReference type="InterPro" id="IPR012318">
    <property type="entry name" value="HTH_CRP"/>
</dbReference>
<dbReference type="SMART" id="SM00100">
    <property type="entry name" value="cNMP"/>
    <property type="match status" value="1"/>
</dbReference>
<feature type="domain" description="Cyclic nucleotide-binding" evidence="4">
    <location>
        <begin position="11"/>
        <end position="131"/>
    </location>
</feature>
<dbReference type="AlphaFoldDB" id="C6XD76"/>
<dbReference type="GO" id="GO:0005829">
    <property type="term" value="C:cytosol"/>
    <property type="evidence" value="ECO:0007669"/>
    <property type="project" value="TreeGrafter"/>
</dbReference>
<dbReference type="OrthoDB" id="8565101at2"/>
<keyword evidence="3" id="KW-0804">Transcription</keyword>
<dbReference type="Pfam" id="PF00027">
    <property type="entry name" value="cNMP_binding"/>
    <property type="match status" value="1"/>
</dbReference>
<dbReference type="Pfam" id="PF13545">
    <property type="entry name" value="HTH_Crp_2"/>
    <property type="match status" value="1"/>
</dbReference>
<evidence type="ECO:0000259" key="5">
    <source>
        <dbReference type="PROSITE" id="PS51063"/>
    </source>
</evidence>
<dbReference type="SUPFAM" id="SSF46785">
    <property type="entry name" value="Winged helix' DNA-binding domain"/>
    <property type="match status" value="1"/>
</dbReference>
<dbReference type="Gene3D" id="2.60.120.10">
    <property type="entry name" value="Jelly Rolls"/>
    <property type="match status" value="1"/>
</dbReference>
<dbReference type="PANTHER" id="PTHR24567:SF68">
    <property type="entry name" value="DNA-BINDING TRANSCRIPTIONAL DUAL REGULATOR CRP"/>
    <property type="match status" value="1"/>
</dbReference>
<keyword evidence="7" id="KW-1185">Reference proteome</keyword>
<dbReference type="InterPro" id="IPR050397">
    <property type="entry name" value="Env_Response_Regulators"/>
</dbReference>
<evidence type="ECO:0000259" key="4">
    <source>
        <dbReference type="PROSITE" id="PS50042"/>
    </source>
</evidence>
<keyword evidence="2" id="KW-0238">DNA-binding</keyword>
<organism evidence="6 7">
    <name type="scientific">Methylovorus glucosotrophus (strain SIP3-4)</name>
    <dbReference type="NCBI Taxonomy" id="582744"/>
    <lineage>
        <taxon>Bacteria</taxon>
        <taxon>Pseudomonadati</taxon>
        <taxon>Pseudomonadota</taxon>
        <taxon>Betaproteobacteria</taxon>
        <taxon>Nitrosomonadales</taxon>
        <taxon>Methylophilaceae</taxon>
        <taxon>Methylovorus</taxon>
    </lineage>
</organism>
<dbReference type="EMBL" id="CP001674">
    <property type="protein sequence ID" value="ACT50501.1"/>
    <property type="molecule type" value="Genomic_DNA"/>
</dbReference>
<accession>C6XD76</accession>
<gene>
    <name evidence="6" type="ordered locus">Msip34_1255</name>
</gene>
<dbReference type="InterPro" id="IPR018490">
    <property type="entry name" value="cNMP-bd_dom_sf"/>
</dbReference>
<dbReference type="STRING" id="582744.Msip34_1255"/>
<proteinExistence type="predicted"/>
<sequence>MSITQVKTLPLLQGLIQPLLDEYSRYFRMFRIEKKHFVCHKGDEANELFFLLSGRLMVVDISLEGRQTGLNFIAPGDYFGELSVLDDLPRPASIVAVSESLIAALPKSKVNSLVNHVPKVAERMLKDMCHRMRMVTDLRCLLGVPNAYSRVFLLISRMAKNQPYVDHFPSHQQVAIMVNTSRETVSRALGLLVTEGVIEKEGMRLIVKNPAALHQMASDFMISGSKV</sequence>
<dbReference type="InterPro" id="IPR036390">
    <property type="entry name" value="WH_DNA-bd_sf"/>
</dbReference>
<dbReference type="GO" id="GO:0003700">
    <property type="term" value="F:DNA-binding transcription factor activity"/>
    <property type="evidence" value="ECO:0007669"/>
    <property type="project" value="TreeGrafter"/>
</dbReference>
<keyword evidence="1" id="KW-0805">Transcription regulation</keyword>
<dbReference type="InterPro" id="IPR000595">
    <property type="entry name" value="cNMP-bd_dom"/>
</dbReference>
<evidence type="ECO:0000313" key="6">
    <source>
        <dbReference type="EMBL" id="ACT50501.1"/>
    </source>
</evidence>
<evidence type="ECO:0000256" key="2">
    <source>
        <dbReference type="ARBA" id="ARBA00023125"/>
    </source>
</evidence>
<dbReference type="HOGENOM" id="CLU_075053_3_5_4"/>
<reference evidence="7" key="1">
    <citation type="submission" date="2009-07" db="EMBL/GenBank/DDBJ databases">
        <title>Complete sequence of chromosome of Methylovorus sp. SIP3-4.</title>
        <authorList>
            <person name="Lucas S."/>
            <person name="Copeland A."/>
            <person name="Lapidus A."/>
            <person name="Glavina del Rio T."/>
            <person name="Tice H."/>
            <person name="Bruce D."/>
            <person name="Goodwin L."/>
            <person name="Pitluck S."/>
            <person name="Clum A."/>
            <person name="Larimer F."/>
            <person name="Land M."/>
            <person name="Hauser L."/>
            <person name="Kyrpides N."/>
            <person name="Mikhailova N."/>
            <person name="Kayluzhnaya M."/>
            <person name="Chistoserdova L."/>
        </authorList>
    </citation>
    <scope>NUCLEOTIDE SEQUENCE [LARGE SCALE GENOMIC DNA]</scope>
    <source>
        <strain evidence="7">SIP3-4</strain>
    </source>
</reference>
<dbReference type="InterPro" id="IPR036388">
    <property type="entry name" value="WH-like_DNA-bd_sf"/>
</dbReference>
<dbReference type="Proteomes" id="UP000002743">
    <property type="component" value="Chromosome"/>
</dbReference>
<evidence type="ECO:0000313" key="7">
    <source>
        <dbReference type="Proteomes" id="UP000002743"/>
    </source>
</evidence>
<dbReference type="KEGG" id="mei:Msip34_1255"/>
<name>C6XD76_METGS</name>
<dbReference type="CDD" id="cd00038">
    <property type="entry name" value="CAP_ED"/>
    <property type="match status" value="1"/>
</dbReference>
<feature type="domain" description="HTH crp-type" evidence="5">
    <location>
        <begin position="142"/>
        <end position="211"/>
    </location>
</feature>
<dbReference type="eggNOG" id="COG0664">
    <property type="taxonomic scope" value="Bacteria"/>
</dbReference>
<dbReference type="RefSeq" id="WP_015829988.1">
    <property type="nucleotide sequence ID" value="NC_012969.1"/>
</dbReference>
<reference evidence="6 7" key="2">
    <citation type="journal article" date="2011" name="J. Bacteriol.">
        <title>Genomes of three methylotrophs from a single niche uncover genetic and metabolic divergence of Methylophilaceae.</title>
        <authorList>
            <person name="Lapidus A."/>
            <person name="Clum A."/>
            <person name="Labutti K."/>
            <person name="Kaluzhnaya M.G."/>
            <person name="Lim S."/>
            <person name="Beck D.A."/>
            <person name="Glavina Del Rio T."/>
            <person name="Nolan M."/>
            <person name="Mavromatis K."/>
            <person name="Huntemann M."/>
            <person name="Lucas S."/>
            <person name="Lidstrom M.E."/>
            <person name="Ivanova N."/>
            <person name="Chistoserdova L."/>
        </authorList>
    </citation>
    <scope>NUCLEOTIDE SEQUENCE [LARGE SCALE GENOMIC DNA]</scope>
    <source>
        <strain evidence="6 7">SIP3-4</strain>
    </source>
</reference>
<dbReference type="Gene3D" id="1.10.10.10">
    <property type="entry name" value="Winged helix-like DNA-binding domain superfamily/Winged helix DNA-binding domain"/>
    <property type="match status" value="1"/>
</dbReference>
<dbReference type="PROSITE" id="PS51063">
    <property type="entry name" value="HTH_CRP_2"/>
    <property type="match status" value="1"/>
</dbReference>
<dbReference type="GO" id="GO:0003677">
    <property type="term" value="F:DNA binding"/>
    <property type="evidence" value="ECO:0007669"/>
    <property type="project" value="UniProtKB-KW"/>
</dbReference>
<evidence type="ECO:0000256" key="1">
    <source>
        <dbReference type="ARBA" id="ARBA00023015"/>
    </source>
</evidence>
<protein>
    <submittedName>
        <fullName evidence="6">Transcriptional regulator, Crp/Fnr family</fullName>
    </submittedName>
</protein>
<dbReference type="SMART" id="SM00419">
    <property type="entry name" value="HTH_CRP"/>
    <property type="match status" value="1"/>
</dbReference>
<dbReference type="PANTHER" id="PTHR24567">
    <property type="entry name" value="CRP FAMILY TRANSCRIPTIONAL REGULATORY PROTEIN"/>
    <property type="match status" value="1"/>
</dbReference>